<accession>A0A8H6N588</accession>
<feature type="region of interest" description="Disordered" evidence="1">
    <location>
        <begin position="109"/>
        <end position="172"/>
    </location>
</feature>
<dbReference type="Proteomes" id="UP000652219">
    <property type="component" value="Unassembled WGS sequence"/>
</dbReference>
<sequence length="172" mass="18612">MNLDGGHFRLPFGRLITYLAALGAALAIPSPRYGYACLAQAAARPGDPPGSFQFADRRLQNTSASWHRLAEERGIDVRDGHSKTGGLVKSAIEYALVSPPDGVELIANHPPAAYESPDEEPFPSLSQLGANCTEPQPLPYAYGMSTPPDRHRNARPSDAEHPQPRTSQQDEI</sequence>
<proteinExistence type="predicted"/>
<comment type="caution">
    <text evidence="2">The sequence shown here is derived from an EMBL/GenBank/DDBJ whole genome shotgun (WGS) entry which is preliminary data.</text>
</comment>
<feature type="compositionally biased region" description="Polar residues" evidence="1">
    <location>
        <begin position="124"/>
        <end position="134"/>
    </location>
</feature>
<feature type="compositionally biased region" description="Basic and acidic residues" evidence="1">
    <location>
        <begin position="148"/>
        <end position="163"/>
    </location>
</feature>
<reference evidence="2 3" key="1">
    <citation type="journal article" date="2020" name="Phytopathology">
        <title>Genome Sequence Resources of Colletotrichum truncatum, C. plurivorum, C. musicola, and C. sojae: Four Species Pathogenic to Soybean (Glycine max).</title>
        <authorList>
            <person name="Rogerio F."/>
            <person name="Boufleur T.R."/>
            <person name="Ciampi-Guillardi M."/>
            <person name="Sukno S.A."/>
            <person name="Thon M.R."/>
            <person name="Massola Junior N.S."/>
            <person name="Baroncelli R."/>
        </authorList>
    </citation>
    <scope>NUCLEOTIDE SEQUENCE [LARGE SCALE GENOMIC DNA]</scope>
    <source>
        <strain evidence="2 3">LFN0009</strain>
    </source>
</reference>
<protein>
    <submittedName>
        <fullName evidence="2">Uncharacterized protein</fullName>
    </submittedName>
</protein>
<evidence type="ECO:0000313" key="3">
    <source>
        <dbReference type="Proteomes" id="UP000652219"/>
    </source>
</evidence>
<name>A0A8H6N588_9PEZI</name>
<keyword evidence="3" id="KW-1185">Reference proteome</keyword>
<dbReference type="EMBL" id="WIGN01000007">
    <property type="protein sequence ID" value="KAF6819950.1"/>
    <property type="molecule type" value="Genomic_DNA"/>
</dbReference>
<dbReference type="AlphaFoldDB" id="A0A8H6N588"/>
<gene>
    <name evidence="2" type="ORF">CSOJ01_01018</name>
</gene>
<evidence type="ECO:0000313" key="2">
    <source>
        <dbReference type="EMBL" id="KAF6819950.1"/>
    </source>
</evidence>
<evidence type="ECO:0000256" key="1">
    <source>
        <dbReference type="SAM" id="MobiDB-lite"/>
    </source>
</evidence>
<organism evidence="2 3">
    <name type="scientific">Colletotrichum sojae</name>
    <dbReference type="NCBI Taxonomy" id="2175907"/>
    <lineage>
        <taxon>Eukaryota</taxon>
        <taxon>Fungi</taxon>
        <taxon>Dikarya</taxon>
        <taxon>Ascomycota</taxon>
        <taxon>Pezizomycotina</taxon>
        <taxon>Sordariomycetes</taxon>
        <taxon>Hypocreomycetidae</taxon>
        <taxon>Glomerellales</taxon>
        <taxon>Glomerellaceae</taxon>
        <taxon>Colletotrichum</taxon>
        <taxon>Colletotrichum orchidearum species complex</taxon>
    </lineage>
</organism>